<proteinExistence type="predicted"/>
<evidence type="ECO:0000259" key="1">
    <source>
        <dbReference type="PROSITE" id="PS51196"/>
    </source>
</evidence>
<gene>
    <name evidence="2" type="ORF">XarbCFBP7409_16715</name>
</gene>
<dbReference type="InterPro" id="IPR014018">
    <property type="entry name" value="SecA_motor_DEAD"/>
</dbReference>
<accession>A0A2S6ZU75</accession>
<protein>
    <recommendedName>
        <fullName evidence="1">SecA family profile domain-containing protein</fullName>
    </recommendedName>
</protein>
<organism evidence="2 3">
    <name type="scientific">Xanthomonas arboricola pv. guizotiae</name>
    <dbReference type="NCBI Taxonomy" id="487867"/>
    <lineage>
        <taxon>Bacteria</taxon>
        <taxon>Pseudomonadati</taxon>
        <taxon>Pseudomonadota</taxon>
        <taxon>Gammaproteobacteria</taxon>
        <taxon>Lysobacterales</taxon>
        <taxon>Lysobacteraceae</taxon>
        <taxon>Xanthomonas</taxon>
    </lineage>
</organism>
<evidence type="ECO:0000313" key="3">
    <source>
        <dbReference type="Proteomes" id="UP000238049"/>
    </source>
</evidence>
<dbReference type="Proteomes" id="UP000238049">
    <property type="component" value="Unassembled WGS sequence"/>
</dbReference>
<name>A0A2S6ZU75_9XANT</name>
<reference evidence="2 3" key="1">
    <citation type="submission" date="2016-08" db="EMBL/GenBank/DDBJ databases">
        <title>Evolution of the type three secretion system and type three effector repertoires in Xanthomonas.</title>
        <authorList>
            <person name="Merda D."/>
            <person name="Briand M."/>
            <person name="Bosis E."/>
            <person name="Rousseau C."/>
            <person name="Portier P."/>
            <person name="Jacques M.-A."/>
            <person name="Fischer-Le Saux M."/>
        </authorList>
    </citation>
    <scope>NUCLEOTIDE SEQUENCE [LARGE SCALE GENOMIC DNA]</scope>
    <source>
        <strain evidence="2 3">CFBP 7409</strain>
    </source>
</reference>
<dbReference type="Pfam" id="PF21090">
    <property type="entry name" value="P-loop_SecA"/>
    <property type="match status" value="1"/>
</dbReference>
<dbReference type="PROSITE" id="PS51196">
    <property type="entry name" value="SECA_MOTOR_DEAD"/>
    <property type="match status" value="1"/>
</dbReference>
<dbReference type="AlphaFoldDB" id="A0A2S6ZU75"/>
<dbReference type="SUPFAM" id="SSF52540">
    <property type="entry name" value="P-loop containing nucleoside triphosphate hydrolases"/>
    <property type="match status" value="1"/>
</dbReference>
<dbReference type="Gene3D" id="3.40.50.300">
    <property type="entry name" value="P-loop containing nucleotide triphosphate hydrolases"/>
    <property type="match status" value="1"/>
</dbReference>
<sequence>MDRQLFGRCARQGDPGSTEAIVSVEDDLFQRFAPAAHQVLLGRSVPARLANEHVVRRYVTWLQDRAERHYRQQRVMTQKRDAEWVKSLAFVGKSRR</sequence>
<dbReference type="InterPro" id="IPR044722">
    <property type="entry name" value="SecA_SF2_C"/>
</dbReference>
<dbReference type="InterPro" id="IPR027417">
    <property type="entry name" value="P-loop_NTPase"/>
</dbReference>
<feature type="domain" description="SecA family profile" evidence="1">
    <location>
        <begin position="1"/>
        <end position="53"/>
    </location>
</feature>
<evidence type="ECO:0000313" key="2">
    <source>
        <dbReference type="EMBL" id="PPT95927.1"/>
    </source>
</evidence>
<dbReference type="EMBL" id="MDSL01000041">
    <property type="protein sequence ID" value="PPT95927.1"/>
    <property type="molecule type" value="Genomic_DNA"/>
</dbReference>
<comment type="caution">
    <text evidence="2">The sequence shown here is derived from an EMBL/GenBank/DDBJ whole genome shotgun (WGS) entry which is preliminary data.</text>
</comment>